<evidence type="ECO:0000256" key="3">
    <source>
        <dbReference type="ARBA" id="ARBA00022840"/>
    </source>
</evidence>
<dbReference type="InterPro" id="IPR016102">
    <property type="entry name" value="Succinyl-CoA_synth-like"/>
</dbReference>
<dbReference type="PANTHER" id="PTHR43334:SF1">
    <property type="entry name" value="3-HYDROXYPROPIONATE--COA LIGASE [ADP-FORMING]"/>
    <property type="match status" value="1"/>
</dbReference>
<dbReference type="SUPFAM" id="SSF52210">
    <property type="entry name" value="Succinyl-CoA synthetase domains"/>
    <property type="match status" value="2"/>
</dbReference>
<comment type="caution">
    <text evidence="5">The sequence shown here is derived from an EMBL/GenBank/DDBJ whole genome shotgun (WGS) entry which is preliminary data.</text>
</comment>
<accession>A0A832XIP3</accession>
<protein>
    <submittedName>
        <fullName evidence="5">CoA-binding protein</fullName>
    </submittedName>
</protein>
<evidence type="ECO:0000259" key="4">
    <source>
        <dbReference type="SMART" id="SM00881"/>
    </source>
</evidence>
<sequence length="460" mass="49097">MSSKNGMKQLFNPESIAVIGASHNPSKVGSIILKNLKEGGFSGTLYPVNPDTAPILGLKTYSSIGRVKGQVDLAIISTPAKTVPKILEDCGLSGVKAVVIISSGFKEIGDKGEKLEDDLKKIIERHGITVVGPNCLGVYDSDSGIDTIFLPSYRMGRPKHGNISFISQSGAFGSALLDWSAEEGFGISKFISYGNAADVDEVDLLEYLGNDKDTKVISMYLEGASRPRELIEMGKKVTKKKPVVCLKVGRTEAGVKAAASHTGSLAGSDEIYSAAFKQAGILRADTIEEMFDYARAFSSQPQLKGNRIAIITDGGGFGVMAADSAEKHGLKMAELSKRTKNFLKKSLVPYASLGNPIDLTGVANDKHYAAAIDACMADSKVDCILVILLLQPPNVSSGSIETLIEINSQHRKPMLVCSAGGRYTKTHTDILEDSGIPVFPTPDRAAKAMAALYKYSKIKN</sequence>
<organism evidence="5 6">
    <name type="scientific">Candidatus Undinarchaeum marinum</name>
    <dbReference type="NCBI Taxonomy" id="2756141"/>
    <lineage>
        <taxon>Archaea</taxon>
        <taxon>Candidatus Undinarchaeota</taxon>
        <taxon>Candidatus Undinarchaeia</taxon>
        <taxon>Candidatus Undinarchaeales</taxon>
        <taxon>Candidatus Undinarchaeaceae</taxon>
        <taxon>Candidatus Undinarchaeum</taxon>
    </lineage>
</organism>
<gene>
    <name evidence="5" type="ORF">H1011_01720</name>
</gene>
<dbReference type="GO" id="GO:0043758">
    <property type="term" value="F:acetate-CoA ligase (ADP-forming) activity"/>
    <property type="evidence" value="ECO:0007669"/>
    <property type="project" value="InterPro"/>
</dbReference>
<dbReference type="Pfam" id="PF13380">
    <property type="entry name" value="CoA_binding_2"/>
    <property type="match status" value="1"/>
</dbReference>
<evidence type="ECO:0000313" key="5">
    <source>
        <dbReference type="EMBL" id="HIJ99526.1"/>
    </source>
</evidence>
<dbReference type="Pfam" id="PF13607">
    <property type="entry name" value="Succ_CoA_lig"/>
    <property type="match status" value="1"/>
</dbReference>
<evidence type="ECO:0000256" key="2">
    <source>
        <dbReference type="ARBA" id="ARBA00022741"/>
    </source>
</evidence>
<dbReference type="PANTHER" id="PTHR43334">
    <property type="entry name" value="ACETATE--COA LIGASE [ADP-FORMING]"/>
    <property type="match status" value="1"/>
</dbReference>
<dbReference type="Gene3D" id="3.40.50.720">
    <property type="entry name" value="NAD(P)-binding Rossmann-like Domain"/>
    <property type="match status" value="1"/>
</dbReference>
<dbReference type="InterPro" id="IPR036291">
    <property type="entry name" value="NAD(P)-bd_dom_sf"/>
</dbReference>
<proteinExistence type="predicted"/>
<dbReference type="InterPro" id="IPR032875">
    <property type="entry name" value="Succ_CoA_lig_flav_dom"/>
</dbReference>
<keyword evidence="2" id="KW-0547">Nucleotide-binding</keyword>
<feature type="domain" description="CoA-binding" evidence="4">
    <location>
        <begin position="10"/>
        <end position="105"/>
    </location>
</feature>
<dbReference type="SMART" id="SM00881">
    <property type="entry name" value="CoA_binding"/>
    <property type="match status" value="1"/>
</dbReference>
<dbReference type="Gene3D" id="3.40.50.261">
    <property type="entry name" value="Succinyl-CoA synthetase domains"/>
    <property type="match status" value="2"/>
</dbReference>
<dbReference type="InterPro" id="IPR043938">
    <property type="entry name" value="Ligase_CoA_dom"/>
</dbReference>
<dbReference type="InterPro" id="IPR051538">
    <property type="entry name" value="Acyl-CoA_Synth/Transferase"/>
</dbReference>
<reference evidence="5 6" key="1">
    <citation type="journal article" name="Nat. Commun.">
        <title>Undinarchaeota illuminate DPANN phylogeny and the impact of gene transfer on archaeal evolution.</title>
        <authorList>
            <person name="Dombrowski N."/>
            <person name="Williams T.A."/>
            <person name="Sun J."/>
            <person name="Woodcroft B.J."/>
            <person name="Lee J.H."/>
            <person name="Minh B.Q."/>
            <person name="Rinke C."/>
            <person name="Spang A."/>
        </authorList>
    </citation>
    <scope>NUCLEOTIDE SEQUENCE [LARGE SCALE GENOMIC DNA]</scope>
    <source>
        <strain evidence="5">MAG_bin17</strain>
    </source>
</reference>
<dbReference type="Pfam" id="PF19045">
    <property type="entry name" value="Ligase_CoA_2"/>
    <property type="match status" value="1"/>
</dbReference>
<evidence type="ECO:0000256" key="1">
    <source>
        <dbReference type="ARBA" id="ARBA00022598"/>
    </source>
</evidence>
<dbReference type="InterPro" id="IPR003781">
    <property type="entry name" value="CoA-bd"/>
</dbReference>
<dbReference type="EMBL" id="DVAD01000009">
    <property type="protein sequence ID" value="HIJ99526.1"/>
    <property type="molecule type" value="Genomic_DNA"/>
</dbReference>
<keyword evidence="3" id="KW-0067">ATP-binding</keyword>
<keyword evidence="6" id="KW-1185">Reference proteome</keyword>
<dbReference type="GO" id="GO:0005524">
    <property type="term" value="F:ATP binding"/>
    <property type="evidence" value="ECO:0007669"/>
    <property type="project" value="UniProtKB-KW"/>
</dbReference>
<dbReference type="SUPFAM" id="SSF51735">
    <property type="entry name" value="NAD(P)-binding Rossmann-fold domains"/>
    <property type="match status" value="1"/>
</dbReference>
<name>A0A832XIP3_9ARCH</name>
<keyword evidence="1" id="KW-0436">Ligase</keyword>
<dbReference type="AlphaFoldDB" id="A0A832XIP3"/>
<evidence type="ECO:0000313" key="6">
    <source>
        <dbReference type="Proteomes" id="UP000604391"/>
    </source>
</evidence>
<dbReference type="Proteomes" id="UP000604391">
    <property type="component" value="Unassembled WGS sequence"/>
</dbReference>